<keyword evidence="3" id="KW-1185">Reference proteome</keyword>
<protein>
    <submittedName>
        <fullName evidence="2">Uncharacterized protein</fullName>
    </submittedName>
</protein>
<dbReference type="EMBL" id="JAAOMP010000151">
    <property type="protein sequence ID" value="MBU2761165.1"/>
    <property type="molecule type" value="Genomic_DNA"/>
</dbReference>
<name>A0ABS6A1M7_9PROT</name>
<accession>A0ABS6A1M7</accession>
<evidence type="ECO:0000313" key="3">
    <source>
        <dbReference type="Proteomes" id="UP000755654"/>
    </source>
</evidence>
<feature type="region of interest" description="Disordered" evidence="1">
    <location>
        <begin position="1"/>
        <end position="29"/>
    </location>
</feature>
<evidence type="ECO:0000256" key="1">
    <source>
        <dbReference type="SAM" id="MobiDB-lite"/>
    </source>
</evidence>
<sequence>MLSSSQDPTPPSPRHFRPSQQTQPDIGDPQFQEWFERNRGAKDLNLQSVKDLCMASLIMAARDLLATQPSAQEDKASAQYWVDHPEETALPFSFCCHMVGIRLSVQTAQRMYLENLVAIAGLNMPNTGFPLESL</sequence>
<organism evidence="2 3">
    <name type="scientific">Acidithiobacillus sulfurivorans</name>
    <dbReference type="NCBI Taxonomy" id="1958756"/>
    <lineage>
        <taxon>Bacteria</taxon>
        <taxon>Pseudomonadati</taxon>
        <taxon>Pseudomonadota</taxon>
        <taxon>Acidithiobacillia</taxon>
        <taxon>Acidithiobacillales</taxon>
        <taxon>Acidithiobacillaceae</taxon>
        <taxon>Acidithiobacillus</taxon>
    </lineage>
</organism>
<gene>
    <name evidence="2" type="ORF">HAP95_13585</name>
</gene>
<comment type="caution">
    <text evidence="2">The sequence shown here is derived from an EMBL/GenBank/DDBJ whole genome shotgun (WGS) entry which is preliminary data.</text>
</comment>
<reference evidence="2 3" key="1">
    <citation type="journal article" date="2021" name="ISME J.">
        <title>Genomic evolution of the class Acidithiobacillia: deep-branching Proteobacteria living in extreme acidic conditions.</title>
        <authorList>
            <person name="Moya-Beltran A."/>
            <person name="Beard S."/>
            <person name="Rojas-Villalobos C."/>
            <person name="Issotta F."/>
            <person name="Gallardo Y."/>
            <person name="Ulloa R."/>
            <person name="Giaveno A."/>
            <person name="Degli Esposti M."/>
            <person name="Johnson D.B."/>
            <person name="Quatrini R."/>
        </authorList>
    </citation>
    <scope>NUCLEOTIDE SEQUENCE [LARGE SCALE GENOMIC DNA]</scope>
    <source>
        <strain evidence="2 3">RW2</strain>
    </source>
</reference>
<dbReference type="Proteomes" id="UP000755654">
    <property type="component" value="Unassembled WGS sequence"/>
</dbReference>
<evidence type="ECO:0000313" key="2">
    <source>
        <dbReference type="EMBL" id="MBU2761165.1"/>
    </source>
</evidence>
<proteinExistence type="predicted"/>
<dbReference type="RefSeq" id="WP_215881960.1">
    <property type="nucleotide sequence ID" value="NZ_JAAOMP010000151.1"/>
</dbReference>